<dbReference type="Proteomes" id="UP000217250">
    <property type="component" value="Chromosome"/>
</dbReference>
<dbReference type="InterPro" id="IPR001763">
    <property type="entry name" value="Rhodanese-like_dom"/>
</dbReference>
<dbReference type="InterPro" id="IPR036873">
    <property type="entry name" value="Rhodanese-like_dom_sf"/>
</dbReference>
<gene>
    <name evidence="3" type="ORF">CGC50_13445</name>
</gene>
<feature type="signal peptide" evidence="1">
    <location>
        <begin position="1"/>
        <end position="21"/>
    </location>
</feature>
<dbReference type="KEGG" id="cgh:CGC50_13445"/>
<dbReference type="RefSeq" id="WP_095911214.1">
    <property type="nucleotide sequence ID" value="NZ_CAUVLU010000003.1"/>
</dbReference>
<evidence type="ECO:0000259" key="2">
    <source>
        <dbReference type="PROSITE" id="PS50206"/>
    </source>
</evidence>
<dbReference type="Gene3D" id="3.40.250.10">
    <property type="entry name" value="Rhodanese-like domain"/>
    <property type="match status" value="1"/>
</dbReference>
<dbReference type="PANTHER" id="PTHR43031:SF1">
    <property type="entry name" value="PYRIDINE NUCLEOTIDE-DISULPHIDE OXIDOREDUCTASE"/>
    <property type="match status" value="1"/>
</dbReference>
<dbReference type="InterPro" id="IPR014710">
    <property type="entry name" value="RmlC-like_jellyroll"/>
</dbReference>
<dbReference type="Gene3D" id="2.60.120.10">
    <property type="entry name" value="Jelly Rolls"/>
    <property type="match status" value="1"/>
</dbReference>
<protein>
    <submittedName>
        <fullName evidence="3">Rhodanese</fullName>
    </submittedName>
</protein>
<dbReference type="PROSITE" id="PS50206">
    <property type="entry name" value="RHODANESE_3"/>
    <property type="match status" value="1"/>
</dbReference>
<feature type="chain" id="PRO_5013190948" evidence="1">
    <location>
        <begin position="22"/>
        <end position="215"/>
    </location>
</feature>
<dbReference type="SMART" id="SM00450">
    <property type="entry name" value="RHOD"/>
    <property type="match status" value="1"/>
</dbReference>
<evidence type="ECO:0000313" key="4">
    <source>
        <dbReference type="Proteomes" id="UP000217250"/>
    </source>
</evidence>
<reference evidence="4" key="1">
    <citation type="submission" date="2017-06" db="EMBL/GenBank/DDBJ databases">
        <title>Capnocytophaga spp. assemblies.</title>
        <authorList>
            <person name="Gulvik C.A."/>
        </authorList>
    </citation>
    <scope>NUCLEOTIDE SEQUENCE [LARGE SCALE GENOMIC DNA]</scope>
    <source>
        <strain evidence="4">H1496</strain>
    </source>
</reference>
<dbReference type="SUPFAM" id="SSF51182">
    <property type="entry name" value="RmlC-like cupins"/>
    <property type="match status" value="1"/>
</dbReference>
<accession>A0A250FSG6</accession>
<organism evidence="3 4">
    <name type="scientific">Capnocytophaga gingivalis</name>
    <dbReference type="NCBI Taxonomy" id="1017"/>
    <lineage>
        <taxon>Bacteria</taxon>
        <taxon>Pseudomonadati</taxon>
        <taxon>Bacteroidota</taxon>
        <taxon>Flavobacteriia</taxon>
        <taxon>Flavobacteriales</taxon>
        <taxon>Flavobacteriaceae</taxon>
        <taxon>Capnocytophaga</taxon>
    </lineage>
</organism>
<dbReference type="AlphaFoldDB" id="A0A250FSG6"/>
<dbReference type="Pfam" id="PF00581">
    <property type="entry name" value="Rhodanese"/>
    <property type="match status" value="1"/>
</dbReference>
<dbReference type="GeneID" id="84809543"/>
<proteinExistence type="predicted"/>
<dbReference type="SUPFAM" id="SSF52821">
    <property type="entry name" value="Rhodanese/Cell cycle control phosphatase"/>
    <property type="match status" value="1"/>
</dbReference>
<dbReference type="InterPro" id="IPR050229">
    <property type="entry name" value="GlpE_sulfurtransferase"/>
</dbReference>
<dbReference type="OrthoDB" id="4411894at2"/>
<feature type="domain" description="Rhodanese" evidence="2">
    <location>
        <begin position="31"/>
        <end position="94"/>
    </location>
</feature>
<sequence>MKITKILSFTALSLLGGALQAQEKSLATLVNEKDAFLVDVRSEKEFDQGSALNAVNIPVDKIEKELDQFKGKSNIILFCRAGRRAEAARKLLEKHHIKAINGGTYQQVKTLQKENLMDRLSYRTDKQTVSVIKNGEGVKQVAVALGKGAILKKHTTDVPAFLVVIKGEIRFLINGQEILLKTLDTYNIPAEIEHELIGVDDENLFILTKSKYFKE</sequence>
<keyword evidence="1" id="KW-0732">Signal</keyword>
<dbReference type="EMBL" id="CP022386">
    <property type="protein sequence ID" value="ATA88053.1"/>
    <property type="molecule type" value="Genomic_DNA"/>
</dbReference>
<name>A0A250FSG6_9FLAO</name>
<dbReference type="PANTHER" id="PTHR43031">
    <property type="entry name" value="FAD-DEPENDENT OXIDOREDUCTASE"/>
    <property type="match status" value="1"/>
</dbReference>
<evidence type="ECO:0000313" key="3">
    <source>
        <dbReference type="EMBL" id="ATA88053.1"/>
    </source>
</evidence>
<dbReference type="InterPro" id="IPR011051">
    <property type="entry name" value="RmlC_Cupin_sf"/>
</dbReference>
<dbReference type="CDD" id="cd00158">
    <property type="entry name" value="RHOD"/>
    <property type="match status" value="1"/>
</dbReference>
<evidence type="ECO:0000256" key="1">
    <source>
        <dbReference type="SAM" id="SignalP"/>
    </source>
</evidence>